<sequence>LRASLPPSPPAMGFRTSPPLVPPPPIQASFVTKAPQPVPMTASYVVSMPARVSMPSRGGAPMHCSQPSLFRAPHSPKAKASPQAPPQASKAPEPPNEWAYFSDAEMVGLAKQMLRGSISPHLLKKLSRRELVGLLRRSSTSQSPARGGLRQRQNAMGPSMSEARLEDAEKQLALAKAEALASFSQFHVASHSGGVSLEGVSPTVTLPDDELERYLFEEALTSTATSTEKSETSTEQRRALSLDRFIYKLALSVVVLAMSG</sequence>
<feature type="region of interest" description="Disordered" evidence="1">
    <location>
        <begin position="55"/>
        <end position="97"/>
    </location>
</feature>
<dbReference type="Proteomes" id="UP001642484">
    <property type="component" value="Unassembled WGS sequence"/>
</dbReference>
<reference evidence="2 3" key="1">
    <citation type="submission" date="2024-02" db="EMBL/GenBank/DDBJ databases">
        <authorList>
            <person name="Chen Y."/>
            <person name="Shah S."/>
            <person name="Dougan E. K."/>
            <person name="Thang M."/>
            <person name="Chan C."/>
        </authorList>
    </citation>
    <scope>NUCLEOTIDE SEQUENCE [LARGE SCALE GENOMIC DNA]</scope>
</reference>
<comment type="caution">
    <text evidence="2">The sequence shown here is derived from an EMBL/GenBank/DDBJ whole genome shotgun (WGS) entry which is preliminary data.</text>
</comment>
<dbReference type="EMBL" id="CAXAMN010027250">
    <property type="protein sequence ID" value="CAK9109546.1"/>
    <property type="molecule type" value="Genomic_DNA"/>
</dbReference>
<protein>
    <submittedName>
        <fullName evidence="2">Uncharacterized protein</fullName>
    </submittedName>
</protein>
<name>A0ABP0SB50_9DINO</name>
<proteinExistence type="predicted"/>
<gene>
    <name evidence="2" type="ORF">CCMP2556_LOCUS50972</name>
</gene>
<evidence type="ECO:0000313" key="2">
    <source>
        <dbReference type="EMBL" id="CAK9109546.1"/>
    </source>
</evidence>
<accession>A0ABP0SB50</accession>
<feature type="compositionally biased region" description="Low complexity" evidence="1">
    <location>
        <begin position="72"/>
        <end position="91"/>
    </location>
</feature>
<organism evidence="2 3">
    <name type="scientific">Durusdinium trenchii</name>
    <dbReference type="NCBI Taxonomy" id="1381693"/>
    <lineage>
        <taxon>Eukaryota</taxon>
        <taxon>Sar</taxon>
        <taxon>Alveolata</taxon>
        <taxon>Dinophyceae</taxon>
        <taxon>Suessiales</taxon>
        <taxon>Symbiodiniaceae</taxon>
        <taxon>Durusdinium</taxon>
    </lineage>
</organism>
<keyword evidence="3" id="KW-1185">Reference proteome</keyword>
<feature type="non-terminal residue" evidence="2">
    <location>
        <position position="1"/>
    </location>
</feature>
<feature type="region of interest" description="Disordered" evidence="1">
    <location>
        <begin position="1"/>
        <end position="32"/>
    </location>
</feature>
<feature type="region of interest" description="Disordered" evidence="1">
    <location>
        <begin position="136"/>
        <end position="166"/>
    </location>
</feature>
<evidence type="ECO:0000313" key="3">
    <source>
        <dbReference type="Proteomes" id="UP001642484"/>
    </source>
</evidence>
<feature type="compositionally biased region" description="Pro residues" evidence="1">
    <location>
        <begin position="1"/>
        <end position="10"/>
    </location>
</feature>
<evidence type="ECO:0000256" key="1">
    <source>
        <dbReference type="SAM" id="MobiDB-lite"/>
    </source>
</evidence>